<gene>
    <name evidence="2" type="ORF">VP1G_06165</name>
</gene>
<sequence length="135" mass="16238">MFPTLIRRTAQKARPSSPVHIQQIRELYPSKKVWPPDFKKLSVQEQLKFEKKYKRRLALASARPKWDKFFKLFQLFSVTSVFVYTILFMDWKTEPQPFANAQVRKSFWEFLGYDSETSSTKPIEKIRRHNLPQVR</sequence>
<evidence type="ECO:0000256" key="1">
    <source>
        <dbReference type="SAM" id="Phobius"/>
    </source>
</evidence>
<dbReference type="STRING" id="694573.A0A194V4S4"/>
<keyword evidence="1" id="KW-0812">Transmembrane</keyword>
<reference evidence="3" key="1">
    <citation type="submission" date="2014-12" db="EMBL/GenBank/DDBJ databases">
        <title>Genome Sequence of Valsa Canker Pathogens Uncovers a Specific Adaption of Colonization on Woody Bark.</title>
        <authorList>
            <person name="Yin Z."/>
            <person name="Liu H."/>
            <person name="Gao X."/>
            <person name="Li Z."/>
            <person name="Song N."/>
            <person name="Ke X."/>
            <person name="Dai Q."/>
            <person name="Wu Y."/>
            <person name="Sun Y."/>
            <person name="Xu J.-R."/>
            <person name="Kang Z.K."/>
            <person name="Wang L."/>
            <person name="Huang L."/>
        </authorList>
    </citation>
    <scope>NUCLEOTIDE SEQUENCE [LARGE SCALE GENOMIC DNA]</scope>
    <source>
        <strain evidence="3">SXYL134</strain>
    </source>
</reference>
<dbReference type="Proteomes" id="UP000078576">
    <property type="component" value="Unassembled WGS sequence"/>
</dbReference>
<feature type="transmembrane region" description="Helical" evidence="1">
    <location>
        <begin position="69"/>
        <end position="89"/>
    </location>
</feature>
<accession>A0A194V4S4</accession>
<protein>
    <submittedName>
        <fullName evidence="2">Uncharacterized protein</fullName>
    </submittedName>
</protein>
<keyword evidence="1" id="KW-1133">Transmembrane helix</keyword>
<name>A0A194V4S4_CYTMA</name>
<organism evidence="2 3">
    <name type="scientific">Cytospora mali</name>
    <name type="common">Apple Valsa canker fungus</name>
    <name type="synonym">Valsa mali</name>
    <dbReference type="NCBI Taxonomy" id="578113"/>
    <lineage>
        <taxon>Eukaryota</taxon>
        <taxon>Fungi</taxon>
        <taxon>Dikarya</taxon>
        <taxon>Ascomycota</taxon>
        <taxon>Pezizomycotina</taxon>
        <taxon>Sordariomycetes</taxon>
        <taxon>Sordariomycetidae</taxon>
        <taxon>Diaporthales</taxon>
        <taxon>Cytosporaceae</taxon>
        <taxon>Cytospora</taxon>
    </lineage>
</organism>
<keyword evidence="1" id="KW-0472">Membrane</keyword>
<dbReference type="OrthoDB" id="5278907at2759"/>
<dbReference type="AlphaFoldDB" id="A0A194V4S4"/>
<keyword evidence="3" id="KW-1185">Reference proteome</keyword>
<proteinExistence type="predicted"/>
<evidence type="ECO:0000313" key="2">
    <source>
        <dbReference type="EMBL" id="KUI58937.1"/>
    </source>
</evidence>
<evidence type="ECO:0000313" key="3">
    <source>
        <dbReference type="Proteomes" id="UP000078576"/>
    </source>
</evidence>
<dbReference type="EMBL" id="KN714721">
    <property type="protein sequence ID" value="KUI58937.1"/>
    <property type="molecule type" value="Genomic_DNA"/>
</dbReference>